<dbReference type="Proteomes" id="UP001275440">
    <property type="component" value="Unassembled WGS sequence"/>
</dbReference>
<gene>
    <name evidence="4" type="ORF">F8M49_18755</name>
</gene>
<dbReference type="SUPFAM" id="SSF53850">
    <property type="entry name" value="Periplasmic binding protein-like II"/>
    <property type="match status" value="1"/>
</dbReference>
<dbReference type="PROSITE" id="PS51257">
    <property type="entry name" value="PROKAR_LIPOPROTEIN"/>
    <property type="match status" value="1"/>
</dbReference>
<evidence type="ECO:0000256" key="1">
    <source>
        <dbReference type="ARBA" id="ARBA00010742"/>
    </source>
</evidence>
<sequence length="322" mass="33087">MKRTLSVLAGSAALALALTACSNGSNDAASTSDSGLEVVKVGLFPSSAVGAFQIGMDQGFFADHGIEVELVMGQSSAAQLPAVNSGGLDFMLASPTTPLVATSKGLDVTIVSGYARNRPGIVGDSVAVLVGQGSDIKSAKDLAGKRVAINALGSIGEIGIKEAVAQDGGDPDKITFVQLGFDQVAAQLASGQIDAGMAGPPFMGQILGSGGAVVSDFIQTSGLGGAELVMVAGRKLVDTKPDLVERFTAALDETLTYAEAHQDEVRAELPKVIGTDPEVAAKTEFIQWDATLDVDAIDQFSTLLVKYDVMNKEPGENVVWTK</sequence>
<dbReference type="EMBL" id="WBMO01000001">
    <property type="protein sequence ID" value="MDV2476855.1"/>
    <property type="molecule type" value="Genomic_DNA"/>
</dbReference>
<comment type="similarity">
    <text evidence="1">Belongs to the bacterial solute-binding protein SsuA/TauA family.</text>
</comment>
<dbReference type="Gene3D" id="3.40.190.10">
    <property type="entry name" value="Periplasmic binding protein-like II"/>
    <property type="match status" value="2"/>
</dbReference>
<keyword evidence="5" id="KW-1185">Reference proteome</keyword>
<proteinExistence type="inferred from homology"/>
<dbReference type="Pfam" id="PF09084">
    <property type="entry name" value="NMT1"/>
    <property type="match status" value="1"/>
</dbReference>
<keyword evidence="2" id="KW-0732">Signal</keyword>
<comment type="caution">
    <text evidence="4">The sequence shown here is derived from an EMBL/GenBank/DDBJ whole genome shotgun (WGS) entry which is preliminary data.</text>
</comment>
<feature type="signal peptide" evidence="2">
    <location>
        <begin position="1"/>
        <end position="22"/>
    </location>
</feature>
<evidence type="ECO:0000256" key="2">
    <source>
        <dbReference type="SAM" id="SignalP"/>
    </source>
</evidence>
<accession>A0ABU3WSA4</accession>
<dbReference type="InterPro" id="IPR001638">
    <property type="entry name" value="Solute-binding_3/MltF_N"/>
</dbReference>
<dbReference type="InterPro" id="IPR015168">
    <property type="entry name" value="SsuA/THI5"/>
</dbReference>
<organism evidence="4 5">
    <name type="scientific">Rhodococcus zopfii</name>
    <dbReference type="NCBI Taxonomy" id="43772"/>
    <lineage>
        <taxon>Bacteria</taxon>
        <taxon>Bacillati</taxon>
        <taxon>Actinomycetota</taxon>
        <taxon>Actinomycetes</taxon>
        <taxon>Mycobacteriales</taxon>
        <taxon>Nocardiaceae</taxon>
        <taxon>Rhodococcus</taxon>
    </lineage>
</organism>
<reference evidence="4 5" key="1">
    <citation type="submission" date="2019-10" db="EMBL/GenBank/DDBJ databases">
        <title>Draft Genome Assembly of Rhodococcus zopfii DSM44189.</title>
        <authorList>
            <person name="Sutton J.M."/>
            <person name="Akob D.M."/>
            <person name="Bushman T.J."/>
        </authorList>
    </citation>
    <scope>NUCLEOTIDE SEQUENCE [LARGE SCALE GENOMIC DNA]</scope>
    <source>
        <strain evidence="4 5">DSM 44189</strain>
    </source>
</reference>
<feature type="chain" id="PRO_5045371913" evidence="2">
    <location>
        <begin position="23"/>
        <end position="322"/>
    </location>
</feature>
<evidence type="ECO:0000313" key="4">
    <source>
        <dbReference type="EMBL" id="MDV2476855.1"/>
    </source>
</evidence>
<feature type="domain" description="Solute-binding protein family 3/N-terminal" evidence="3">
    <location>
        <begin position="38"/>
        <end position="265"/>
    </location>
</feature>
<protein>
    <submittedName>
        <fullName evidence="4">PhnD/SsuA/transferrin family substrate-binding protein</fullName>
    </submittedName>
</protein>
<evidence type="ECO:0000313" key="5">
    <source>
        <dbReference type="Proteomes" id="UP001275440"/>
    </source>
</evidence>
<dbReference type="PANTHER" id="PTHR30024">
    <property type="entry name" value="ALIPHATIC SULFONATES-BINDING PROTEIN-RELATED"/>
    <property type="match status" value="1"/>
</dbReference>
<evidence type="ECO:0000259" key="3">
    <source>
        <dbReference type="SMART" id="SM00062"/>
    </source>
</evidence>
<dbReference type="SMART" id="SM00062">
    <property type="entry name" value="PBPb"/>
    <property type="match status" value="1"/>
</dbReference>
<name>A0ABU3WSA4_9NOCA</name>